<keyword evidence="11" id="KW-0175">Coiled coil</keyword>
<dbReference type="Pfam" id="PF05872">
    <property type="entry name" value="HerA_C"/>
    <property type="match status" value="1"/>
</dbReference>
<name>A0A2H4U619_METSM</name>
<dbReference type="EMBL" id="CP017803">
    <property type="protein sequence ID" value="ATZ59556.1"/>
    <property type="molecule type" value="Genomic_DNA"/>
</dbReference>
<dbReference type="Gene3D" id="3.40.50.300">
    <property type="entry name" value="P-loop containing nucleotide triphosphate hydrolases"/>
    <property type="match status" value="2"/>
</dbReference>
<dbReference type="AlphaFoldDB" id="A0A2H4U619"/>
<dbReference type="InterPro" id="IPR008571">
    <property type="entry name" value="HerA-like"/>
</dbReference>
<keyword evidence="7" id="KW-0413">Isomerase</keyword>
<dbReference type="SUPFAM" id="SSF52540">
    <property type="entry name" value="P-loop containing nucleoside triphosphate hydrolases"/>
    <property type="match status" value="1"/>
</dbReference>
<keyword evidence="3" id="KW-0378">Hydrolase</keyword>
<dbReference type="GO" id="GO:0005524">
    <property type="term" value="F:ATP binding"/>
    <property type="evidence" value="ECO:0007669"/>
    <property type="project" value="UniProtKB-KW"/>
</dbReference>
<gene>
    <name evidence="15" type="ORF">BK798_03560</name>
</gene>
<evidence type="ECO:0000256" key="8">
    <source>
        <dbReference type="ARBA" id="ARBA00034617"/>
    </source>
</evidence>
<keyword evidence="6" id="KW-0238">DNA-binding</keyword>
<evidence type="ECO:0000313" key="15">
    <source>
        <dbReference type="EMBL" id="ATZ59556.1"/>
    </source>
</evidence>
<dbReference type="GO" id="GO:0043138">
    <property type="term" value="F:3'-5' DNA helicase activity"/>
    <property type="evidence" value="ECO:0007669"/>
    <property type="project" value="UniProtKB-EC"/>
</dbReference>
<evidence type="ECO:0000256" key="7">
    <source>
        <dbReference type="ARBA" id="ARBA00023235"/>
    </source>
</evidence>
<dbReference type="PANTHER" id="PTHR42957:SF1">
    <property type="entry name" value="HELICASE MJ1565-RELATED"/>
    <property type="match status" value="1"/>
</dbReference>
<dbReference type="InterPro" id="IPR002789">
    <property type="entry name" value="HerA_central"/>
</dbReference>
<protein>
    <submittedName>
        <fullName evidence="15">ATPase</fullName>
    </submittedName>
</protein>
<comment type="similarity">
    <text evidence="1">Belongs to the HerA family.</text>
</comment>
<evidence type="ECO:0000256" key="10">
    <source>
        <dbReference type="ARBA" id="ARBA00048988"/>
    </source>
</evidence>
<feature type="domain" description="Helicase HerA-like C-terminal" evidence="13">
    <location>
        <begin position="353"/>
        <end position="458"/>
    </location>
</feature>
<comment type="catalytic activity">
    <reaction evidence="8">
        <text>Couples ATP hydrolysis with the unwinding of duplex DNA by translocating in the 3'-5' direction.</text>
        <dbReference type="EC" id="5.6.2.4"/>
    </reaction>
</comment>
<evidence type="ECO:0000256" key="11">
    <source>
        <dbReference type="SAM" id="Coils"/>
    </source>
</evidence>
<dbReference type="InterPro" id="IPR018538">
    <property type="entry name" value="HerA_barrel_dom"/>
</dbReference>
<evidence type="ECO:0000256" key="4">
    <source>
        <dbReference type="ARBA" id="ARBA00022806"/>
    </source>
</evidence>
<evidence type="ECO:0000259" key="14">
    <source>
        <dbReference type="Pfam" id="PF09378"/>
    </source>
</evidence>
<feature type="coiled-coil region" evidence="11">
    <location>
        <begin position="265"/>
        <end position="292"/>
    </location>
</feature>
<feature type="domain" description="Helicase HerA barrel" evidence="14">
    <location>
        <begin position="3"/>
        <end position="87"/>
    </location>
</feature>
<evidence type="ECO:0000256" key="5">
    <source>
        <dbReference type="ARBA" id="ARBA00022840"/>
    </source>
</evidence>
<keyword evidence="2" id="KW-0547">Nucleotide-binding</keyword>
<comment type="catalytic activity">
    <reaction evidence="9">
        <text>ATP + H2O = ADP + phosphate + H(+)</text>
        <dbReference type="Rhea" id="RHEA:13065"/>
        <dbReference type="ChEBI" id="CHEBI:15377"/>
        <dbReference type="ChEBI" id="CHEBI:15378"/>
        <dbReference type="ChEBI" id="CHEBI:30616"/>
        <dbReference type="ChEBI" id="CHEBI:43474"/>
        <dbReference type="ChEBI" id="CHEBI:456216"/>
        <dbReference type="EC" id="5.6.2.3"/>
    </reaction>
</comment>
<evidence type="ECO:0000259" key="13">
    <source>
        <dbReference type="Pfam" id="PF05872"/>
    </source>
</evidence>
<dbReference type="PANTHER" id="PTHR42957">
    <property type="entry name" value="HELICASE MJ1565-RELATED"/>
    <property type="match status" value="1"/>
</dbReference>
<dbReference type="Pfam" id="PF09378">
    <property type="entry name" value="HAS-barrel"/>
    <property type="match status" value="1"/>
</dbReference>
<accession>A0A2H4U619</accession>
<organism evidence="15 16">
    <name type="scientific">Methanobrevibacter smithii</name>
    <dbReference type="NCBI Taxonomy" id="2173"/>
    <lineage>
        <taxon>Archaea</taxon>
        <taxon>Methanobacteriati</taxon>
        <taxon>Methanobacteriota</taxon>
        <taxon>Methanomada group</taxon>
        <taxon>Methanobacteria</taxon>
        <taxon>Methanobacteriales</taxon>
        <taxon>Methanobacteriaceae</taxon>
        <taxon>Methanobrevibacter</taxon>
    </lineage>
</organism>
<evidence type="ECO:0000256" key="2">
    <source>
        <dbReference type="ARBA" id="ARBA00022741"/>
    </source>
</evidence>
<dbReference type="GO" id="GO:0016787">
    <property type="term" value="F:hydrolase activity"/>
    <property type="evidence" value="ECO:0007669"/>
    <property type="project" value="UniProtKB-KW"/>
</dbReference>
<evidence type="ECO:0000256" key="1">
    <source>
        <dbReference type="ARBA" id="ARBA00007816"/>
    </source>
</evidence>
<dbReference type="RefSeq" id="WP_100815374.1">
    <property type="nucleotide sequence ID" value="NZ_CP017803.1"/>
</dbReference>
<dbReference type="InterPro" id="IPR033186">
    <property type="entry name" value="HerA_C"/>
</dbReference>
<evidence type="ECO:0000256" key="3">
    <source>
        <dbReference type="ARBA" id="ARBA00022801"/>
    </source>
</evidence>
<dbReference type="InterPro" id="IPR027417">
    <property type="entry name" value="P-loop_NTPase"/>
</dbReference>
<dbReference type="Proteomes" id="UP000232133">
    <property type="component" value="Chromosome"/>
</dbReference>
<dbReference type="GO" id="GO:0003677">
    <property type="term" value="F:DNA binding"/>
    <property type="evidence" value="ECO:0007669"/>
    <property type="project" value="UniProtKB-KW"/>
</dbReference>
<feature type="domain" description="Helicase HerA central" evidence="12">
    <location>
        <begin position="121"/>
        <end position="329"/>
    </location>
</feature>
<evidence type="ECO:0000259" key="12">
    <source>
        <dbReference type="Pfam" id="PF01935"/>
    </source>
</evidence>
<dbReference type="GO" id="GO:0043139">
    <property type="term" value="F:5'-3' DNA helicase activity"/>
    <property type="evidence" value="ECO:0007669"/>
    <property type="project" value="UniProtKB-EC"/>
</dbReference>
<sequence>MIIGRCIGEISLLEVDFISNSMPQVGEYVSIRYDGKNVLGMIENLVRGNVALNSEIYDVDDIETITQVSGNDLYVKGKVRLLGDVDDNLKLPRIPAPPGTPITKADDEILKKVFNLKNPLKLGTLVNQSDVEVNVDVNSIMNRHLAILAMTGAGKSNTVSVLIDGLLKYNAPVFIFDMHGEYVDATFTNGEVNIIEPVINPIYMSFSEIKNLANIKGSAHIQERYFRKAFKEAREVISSGGSSSRDFLEIIFVILEDWYNDETRSSNEKNKIMDVMNKVEDLREKYDNLFNINKGNILGTIQIGKANVLDLSQADESIAEVLVSHVMRNSLQYRKNAVHKTSNKTLDFPVFYILEEAHILAPNKRDSNSKFWIQRVAREGRKFGLGLCLVSQSPKTVDHDALSQMNNMIILRLVEPEDQRHVQSASESLSGDLVKQLPSLNVGEAILTGLMTNVPTLVKIDEFKGRRHGGDLDVVSILANFKEDEAEEIKKQEEDSFNLGYDY</sequence>
<comment type="catalytic activity">
    <reaction evidence="10">
        <text>ATP + H2O = ADP + phosphate + H(+)</text>
        <dbReference type="Rhea" id="RHEA:13065"/>
        <dbReference type="ChEBI" id="CHEBI:15377"/>
        <dbReference type="ChEBI" id="CHEBI:15378"/>
        <dbReference type="ChEBI" id="CHEBI:30616"/>
        <dbReference type="ChEBI" id="CHEBI:43474"/>
        <dbReference type="ChEBI" id="CHEBI:456216"/>
        <dbReference type="EC" id="5.6.2.4"/>
    </reaction>
</comment>
<dbReference type="Pfam" id="PF01935">
    <property type="entry name" value="DUF87"/>
    <property type="match status" value="1"/>
</dbReference>
<dbReference type="GeneID" id="35118423"/>
<evidence type="ECO:0000256" key="9">
    <source>
        <dbReference type="ARBA" id="ARBA00048954"/>
    </source>
</evidence>
<proteinExistence type="inferred from homology"/>
<keyword evidence="4" id="KW-0347">Helicase</keyword>
<evidence type="ECO:0000313" key="16">
    <source>
        <dbReference type="Proteomes" id="UP000232133"/>
    </source>
</evidence>
<keyword evidence="5" id="KW-0067">ATP-binding</keyword>
<evidence type="ECO:0000256" key="6">
    <source>
        <dbReference type="ARBA" id="ARBA00023125"/>
    </source>
</evidence>
<reference evidence="15 16" key="1">
    <citation type="submission" date="2016-10" db="EMBL/GenBank/DDBJ databases">
        <authorList>
            <person name="Varghese N."/>
        </authorList>
    </citation>
    <scope>NUCLEOTIDE SEQUENCE [LARGE SCALE GENOMIC DNA]</scope>
    <source>
        <strain evidence="15 16">KB11</strain>
    </source>
</reference>